<sequence>FEKSDAFFCHLLCKAERALLPEAVSGYDYHCFCEGRAKFGESGQKTYCQHMLIVIRDDRANGYSSFSLLCGFELVIFGSLEVEPHRIRGGHAGRPPCRVGETTTE</sequence>
<dbReference type="RefSeq" id="XP_002784028.1">
    <property type="nucleotide sequence ID" value="XM_002783982.1"/>
</dbReference>
<name>C5KGW2_PERM5</name>
<dbReference type="GeneID" id="9060584"/>
<dbReference type="Proteomes" id="UP000007800">
    <property type="component" value="Unassembled WGS sequence"/>
</dbReference>
<gene>
    <name evidence="1" type="ORF">Pmar_PMAR003275</name>
</gene>
<organism evidence="2">
    <name type="scientific">Perkinsus marinus (strain ATCC 50983 / TXsc)</name>
    <dbReference type="NCBI Taxonomy" id="423536"/>
    <lineage>
        <taxon>Eukaryota</taxon>
        <taxon>Sar</taxon>
        <taxon>Alveolata</taxon>
        <taxon>Perkinsozoa</taxon>
        <taxon>Perkinsea</taxon>
        <taxon>Perkinsida</taxon>
        <taxon>Perkinsidae</taxon>
        <taxon>Perkinsus</taxon>
    </lineage>
</organism>
<feature type="non-terminal residue" evidence="1">
    <location>
        <position position="105"/>
    </location>
</feature>
<dbReference type="EMBL" id="GG673069">
    <property type="protein sequence ID" value="EER15824.1"/>
    <property type="molecule type" value="Genomic_DNA"/>
</dbReference>
<evidence type="ECO:0000313" key="1">
    <source>
        <dbReference type="EMBL" id="EER15824.1"/>
    </source>
</evidence>
<dbReference type="AlphaFoldDB" id="C5KGW2"/>
<feature type="non-terminal residue" evidence="1">
    <location>
        <position position="1"/>
    </location>
</feature>
<proteinExistence type="predicted"/>
<evidence type="ECO:0000313" key="2">
    <source>
        <dbReference type="Proteomes" id="UP000007800"/>
    </source>
</evidence>
<protein>
    <submittedName>
        <fullName evidence="1">Uncharacterized protein</fullName>
    </submittedName>
</protein>
<reference evidence="1 2" key="1">
    <citation type="submission" date="2008-07" db="EMBL/GenBank/DDBJ databases">
        <authorList>
            <person name="El-Sayed N."/>
            <person name="Caler E."/>
            <person name="Inman J."/>
            <person name="Amedeo P."/>
            <person name="Hass B."/>
            <person name="Wortman J."/>
        </authorList>
    </citation>
    <scope>NUCLEOTIDE SEQUENCE [LARGE SCALE GENOMIC DNA]</scope>
    <source>
        <strain evidence="2">ATCC 50983 / TXsc</strain>
    </source>
</reference>
<dbReference type="InParanoid" id="C5KGW2"/>
<keyword evidence="2" id="KW-1185">Reference proteome</keyword>
<accession>C5KGW2</accession>